<name>A0A6P6RRV8_9EIME</name>
<reference evidence="3" key="1">
    <citation type="submission" date="2025-08" db="UniProtKB">
        <authorList>
            <consortium name="RefSeq"/>
        </authorList>
    </citation>
    <scope>IDENTIFICATION</scope>
</reference>
<evidence type="ECO:0000256" key="1">
    <source>
        <dbReference type="SAM" id="MobiDB-lite"/>
    </source>
</evidence>
<evidence type="ECO:0000313" key="3">
    <source>
        <dbReference type="RefSeq" id="XP_026189830.1"/>
    </source>
</evidence>
<dbReference type="AlphaFoldDB" id="A0A6P6RRV8"/>
<evidence type="ECO:0000313" key="2">
    <source>
        <dbReference type="Proteomes" id="UP000515125"/>
    </source>
</evidence>
<gene>
    <name evidence="3" type="primary">LOC113146513</name>
</gene>
<protein>
    <submittedName>
        <fullName evidence="3">Uncharacterized protein LOC113146513</fullName>
    </submittedName>
</protein>
<feature type="region of interest" description="Disordered" evidence="1">
    <location>
        <begin position="177"/>
        <end position="216"/>
    </location>
</feature>
<dbReference type="Proteomes" id="UP000515125">
    <property type="component" value="Unplaced"/>
</dbReference>
<proteinExistence type="predicted"/>
<organism evidence="2 3">
    <name type="scientific">Cyclospora cayetanensis</name>
    <dbReference type="NCBI Taxonomy" id="88456"/>
    <lineage>
        <taxon>Eukaryota</taxon>
        <taxon>Sar</taxon>
        <taxon>Alveolata</taxon>
        <taxon>Apicomplexa</taxon>
        <taxon>Conoidasida</taxon>
        <taxon>Coccidia</taxon>
        <taxon>Eucoccidiorida</taxon>
        <taxon>Eimeriorina</taxon>
        <taxon>Eimeriidae</taxon>
        <taxon>Cyclospora</taxon>
    </lineage>
</organism>
<feature type="compositionally biased region" description="Acidic residues" evidence="1">
    <location>
        <begin position="204"/>
        <end position="216"/>
    </location>
</feature>
<feature type="compositionally biased region" description="Basic and acidic residues" evidence="1">
    <location>
        <begin position="179"/>
        <end position="188"/>
    </location>
</feature>
<dbReference type="RefSeq" id="XP_026189830.1">
    <property type="nucleotide sequence ID" value="XM_026334045.1"/>
</dbReference>
<sequence>MCDCRVLQPEGPLALLQAAALFDLTARPRTLVPDDISAAAAALYENRDALKRPSLAPVLGFLAASPLLTSLPDPLGSFLLSLGSLSPLPLARGGGAFARQSSLDILDRIKRQGGAAKGDVSDRGDTERGVPVQRRIQQYLEQWKALSVQPSVCVGSWAFADLAIDLQSLASHMQQCEAEGGHLQERAESSAASPPPSPAAQEEPAQEEPDATDTLEDGGRRQFFTACSQGGPDTSRVLQAANMRQARAEAAHSPSLPSPSCYTWRTDDGLPSASPNINAASHLLVCVLLECFDFVAAPPNSQRLGVHRKREALLCSLTKARLNALRRWGWAVICIREADWRAAEAMDSGGAQAPLDSQAHSRFGKNNDGLEKGVIRALFSPPCPQRARRVNGWMKPAEQKVFQGRGESIYGEVAQRHAELRAGERRDLPLSCLEGIWMSAAALPASFYDLKGSKTQDQWKRGPFPECVSLYYASGVEAGRVGQAAPWEGAAGARDRGRGGAASSRGCRLCREGDSDFSGGNGCGRPVDVCMFG</sequence>
<dbReference type="OrthoDB" id="10569417at2759"/>
<dbReference type="GeneID" id="113146513"/>
<accession>A0A6P6RRV8</accession>
<keyword evidence="2" id="KW-1185">Reference proteome</keyword>